<evidence type="ECO:0000256" key="1">
    <source>
        <dbReference type="ARBA" id="ARBA00023015"/>
    </source>
</evidence>
<dbReference type="GO" id="GO:0003677">
    <property type="term" value="F:DNA binding"/>
    <property type="evidence" value="ECO:0007669"/>
    <property type="project" value="UniProtKB-KW"/>
</dbReference>
<keyword evidence="3" id="KW-0804">Transcription</keyword>
<comment type="caution">
    <text evidence="5">The sequence shown here is derived from an EMBL/GenBank/DDBJ whole genome shotgun (WGS) entry which is preliminary data.</text>
</comment>
<dbReference type="Gene3D" id="1.10.1660.10">
    <property type="match status" value="1"/>
</dbReference>
<organism evidence="5 6">
    <name type="scientific">Bacillus zhangzhouensis</name>
    <dbReference type="NCBI Taxonomy" id="1178540"/>
    <lineage>
        <taxon>Bacteria</taxon>
        <taxon>Bacillati</taxon>
        <taxon>Bacillota</taxon>
        <taxon>Bacilli</taxon>
        <taxon>Bacillales</taxon>
        <taxon>Bacillaceae</taxon>
        <taxon>Bacillus</taxon>
    </lineage>
</organism>
<dbReference type="Pfam" id="PF13411">
    <property type="entry name" value="MerR_1"/>
    <property type="match status" value="1"/>
</dbReference>
<dbReference type="SMART" id="SM00422">
    <property type="entry name" value="HTH_MERR"/>
    <property type="match status" value="1"/>
</dbReference>
<dbReference type="InterPro" id="IPR009061">
    <property type="entry name" value="DNA-bd_dom_put_sf"/>
</dbReference>
<dbReference type="RefSeq" id="WP_034324588.1">
    <property type="nucleotide sequence ID" value="NZ_JOTP01000030.1"/>
</dbReference>
<protein>
    <recommendedName>
        <fullName evidence="4">HTH merR-type domain-containing protein</fullName>
    </recommendedName>
</protein>
<evidence type="ECO:0000256" key="3">
    <source>
        <dbReference type="ARBA" id="ARBA00023163"/>
    </source>
</evidence>
<dbReference type="InterPro" id="IPR000551">
    <property type="entry name" value="MerR-type_HTH_dom"/>
</dbReference>
<reference evidence="5 6" key="1">
    <citation type="submission" date="2012-09" db="EMBL/GenBank/DDBJ databases">
        <title>Genome Sequence of Bacillus sp. DW5-4.</title>
        <authorList>
            <person name="Lai Q."/>
            <person name="Liu Y."/>
            <person name="Shao Z."/>
        </authorList>
    </citation>
    <scope>NUCLEOTIDE SEQUENCE [LARGE SCALE GENOMIC DNA]</scope>
    <source>
        <strain evidence="5 6">DW5-4</strain>
    </source>
</reference>
<evidence type="ECO:0000259" key="4">
    <source>
        <dbReference type="PROSITE" id="PS50937"/>
    </source>
</evidence>
<feature type="domain" description="HTH merR-type" evidence="4">
    <location>
        <begin position="7"/>
        <end position="72"/>
    </location>
</feature>
<dbReference type="PANTHER" id="PTHR30204:SF94">
    <property type="entry name" value="HEAVY METAL-DEPENDENT TRANSCRIPTIONAL REGULATOR HI_0293-RELATED"/>
    <property type="match status" value="1"/>
</dbReference>
<proteinExistence type="predicted"/>
<dbReference type="OrthoDB" id="1894615at2"/>
<dbReference type="EMBL" id="JOTP01000030">
    <property type="protein sequence ID" value="KEP25174.1"/>
    <property type="molecule type" value="Genomic_DNA"/>
</dbReference>
<sequence length="254" mass="30046">MTYVTSGEVCKLLNITKYTLRHYIDQDLVRPAKVTQNGYQLFDEKEIYTLYQILFLKTAGFSLKDINETFSKKSDVTLSYQDMLDKVEKQLQELVQVKQRLEHMLSIQNNLQLNRTTIQDRPTRYLKQIPHHLLKDETELDFKQIVHQKELDMSLFDERYYVIHLQDETTISYYVSNEQDYDVMLDAGSYAVKSFLAEHEEKVIEEIDTFLHEVPVEKEIEQPSYIILYENVPVSVTYQDSMVYTVEQKAGNSR</sequence>
<evidence type="ECO:0000256" key="2">
    <source>
        <dbReference type="ARBA" id="ARBA00023125"/>
    </source>
</evidence>
<keyword evidence="2" id="KW-0238">DNA-binding</keyword>
<dbReference type="AlphaFoldDB" id="A0A081L7E8"/>
<dbReference type="eggNOG" id="COG0789">
    <property type="taxonomic scope" value="Bacteria"/>
</dbReference>
<dbReference type="PROSITE" id="PS50937">
    <property type="entry name" value="HTH_MERR_2"/>
    <property type="match status" value="1"/>
</dbReference>
<evidence type="ECO:0000313" key="6">
    <source>
        <dbReference type="Proteomes" id="UP000028091"/>
    </source>
</evidence>
<dbReference type="SUPFAM" id="SSF46955">
    <property type="entry name" value="Putative DNA-binding domain"/>
    <property type="match status" value="1"/>
</dbReference>
<evidence type="ECO:0000313" key="5">
    <source>
        <dbReference type="EMBL" id="KEP25174.1"/>
    </source>
</evidence>
<dbReference type="PANTHER" id="PTHR30204">
    <property type="entry name" value="REDOX-CYCLING DRUG-SENSING TRANSCRIPTIONAL ACTIVATOR SOXR"/>
    <property type="match status" value="1"/>
</dbReference>
<keyword evidence="1" id="KW-0805">Transcription regulation</keyword>
<accession>A0A081L7E8</accession>
<name>A0A081L7E8_9BACI</name>
<dbReference type="GO" id="GO:0003700">
    <property type="term" value="F:DNA-binding transcription factor activity"/>
    <property type="evidence" value="ECO:0007669"/>
    <property type="project" value="InterPro"/>
</dbReference>
<gene>
    <name evidence="5" type="ORF">BA70_11695</name>
</gene>
<dbReference type="InterPro" id="IPR047057">
    <property type="entry name" value="MerR_fam"/>
</dbReference>
<dbReference type="Proteomes" id="UP000028091">
    <property type="component" value="Unassembled WGS sequence"/>
</dbReference>
<keyword evidence="6" id="KW-1185">Reference proteome</keyword>